<protein>
    <submittedName>
        <fullName evidence="1">Uncharacterized protein</fullName>
    </submittedName>
</protein>
<dbReference type="KEGG" id="sus:Acid_1632"/>
<reference evidence="1" key="1">
    <citation type="submission" date="2006-10" db="EMBL/GenBank/DDBJ databases">
        <title>Complete sequence of Solibacter usitatus Ellin6076.</title>
        <authorList>
            <consortium name="US DOE Joint Genome Institute"/>
            <person name="Copeland A."/>
            <person name="Lucas S."/>
            <person name="Lapidus A."/>
            <person name="Barry K."/>
            <person name="Detter J.C."/>
            <person name="Glavina del Rio T."/>
            <person name="Hammon N."/>
            <person name="Israni S."/>
            <person name="Dalin E."/>
            <person name="Tice H."/>
            <person name="Pitluck S."/>
            <person name="Thompson L.S."/>
            <person name="Brettin T."/>
            <person name="Bruce D."/>
            <person name="Han C."/>
            <person name="Tapia R."/>
            <person name="Gilna P."/>
            <person name="Schmutz J."/>
            <person name="Larimer F."/>
            <person name="Land M."/>
            <person name="Hauser L."/>
            <person name="Kyrpides N."/>
            <person name="Mikhailova N."/>
            <person name="Janssen P.H."/>
            <person name="Kuske C.R."/>
            <person name="Richardson P."/>
        </authorList>
    </citation>
    <scope>NUCLEOTIDE SEQUENCE</scope>
    <source>
        <strain evidence="1">Ellin6076</strain>
    </source>
</reference>
<dbReference type="AlphaFoldDB" id="Q028D5"/>
<evidence type="ECO:0000313" key="1">
    <source>
        <dbReference type="EMBL" id="ABJ82622.1"/>
    </source>
</evidence>
<proteinExistence type="predicted"/>
<sequence length="114" mass="12255">MSANFFLGFTNSGVYRYSHASGNVSAVVVPFVTRSPDGSTFSGTGFNTSLNNRGDLVFGGILANRLGVFEADKKGVITTVVAQAIPCRNIRHSNQNKIQVPGSMTVAMWLLRRS</sequence>
<dbReference type="STRING" id="234267.Acid_1632"/>
<name>Q028D5_SOLUE</name>
<gene>
    <name evidence="1" type="ordered locus">Acid_1632</name>
</gene>
<accession>Q028D5</accession>
<dbReference type="EMBL" id="CP000473">
    <property type="protein sequence ID" value="ABJ82622.1"/>
    <property type="molecule type" value="Genomic_DNA"/>
</dbReference>
<dbReference type="HOGENOM" id="CLU_2119517_0_0_0"/>
<dbReference type="InParanoid" id="Q028D5"/>
<organism evidence="1">
    <name type="scientific">Solibacter usitatus (strain Ellin6076)</name>
    <dbReference type="NCBI Taxonomy" id="234267"/>
    <lineage>
        <taxon>Bacteria</taxon>
        <taxon>Pseudomonadati</taxon>
        <taxon>Acidobacteriota</taxon>
        <taxon>Terriglobia</taxon>
        <taxon>Bryobacterales</taxon>
        <taxon>Solibacteraceae</taxon>
        <taxon>Candidatus Solibacter</taxon>
    </lineage>
</organism>